<dbReference type="AlphaFoldDB" id="A0A6G9YAT4"/>
<dbReference type="GO" id="GO:0004175">
    <property type="term" value="F:endopeptidase activity"/>
    <property type="evidence" value="ECO:0007669"/>
    <property type="project" value="UniProtKB-ARBA"/>
</dbReference>
<dbReference type="RefSeq" id="WP_167473316.1">
    <property type="nucleotide sequence ID" value="NZ_CP046172.1"/>
</dbReference>
<dbReference type="GO" id="GO:0080120">
    <property type="term" value="P:CAAX-box protein maturation"/>
    <property type="evidence" value="ECO:0007669"/>
    <property type="project" value="UniProtKB-ARBA"/>
</dbReference>
<dbReference type="Proteomes" id="UP000503540">
    <property type="component" value="Chromosome"/>
</dbReference>
<feature type="transmembrane region" description="Helical" evidence="1">
    <location>
        <begin position="153"/>
        <end position="172"/>
    </location>
</feature>
<feature type="transmembrane region" description="Helical" evidence="1">
    <location>
        <begin position="232"/>
        <end position="251"/>
    </location>
</feature>
<protein>
    <submittedName>
        <fullName evidence="3">CPBP family intramembrane metalloprotease</fullName>
    </submittedName>
</protein>
<keyword evidence="3" id="KW-0378">Hydrolase</keyword>
<dbReference type="PANTHER" id="PTHR35797:SF1">
    <property type="entry name" value="PROTEASE"/>
    <property type="match status" value="1"/>
</dbReference>
<dbReference type="KEGG" id="nah:F5544_12155"/>
<feature type="transmembrane region" description="Helical" evidence="1">
    <location>
        <begin position="46"/>
        <end position="66"/>
    </location>
</feature>
<evidence type="ECO:0000256" key="1">
    <source>
        <dbReference type="SAM" id="Phobius"/>
    </source>
</evidence>
<feature type="transmembrane region" description="Helical" evidence="1">
    <location>
        <begin position="184"/>
        <end position="201"/>
    </location>
</feature>
<keyword evidence="3" id="KW-0482">Metalloprotease</keyword>
<feature type="transmembrane region" description="Helical" evidence="1">
    <location>
        <begin position="208"/>
        <end position="226"/>
    </location>
</feature>
<sequence length="265" mass="28444">MYRERRDSRARPVLFLSLLAALSIPFFVLGAVTGGLSIGAMRLPSSAVMFVLPVAVAAALTWRHGGRAATAGLLRRAVDRPAARPRWYVVATLLIPAIAVLSYLPLRWSGQVGAALPLSPTAAPAVLVMYLLAATCEELGWTAYATDPLQRRFGPAATGIGLGTYWALWHLIPLLQAGHPAQWIAGWFLGTVAARVLIVWLHNKTGHGVSAAILLHAMLNVTEAYTPDLDKPITMITTGILTTAVAVAVIARQRTNRRDSAQLPH</sequence>
<dbReference type="InterPro" id="IPR042150">
    <property type="entry name" value="MmRce1-like"/>
</dbReference>
<feature type="transmembrane region" description="Helical" evidence="1">
    <location>
        <begin position="87"/>
        <end position="106"/>
    </location>
</feature>
<organism evidence="3 4">
    <name type="scientific">Nocardia arthritidis</name>
    <dbReference type="NCBI Taxonomy" id="228602"/>
    <lineage>
        <taxon>Bacteria</taxon>
        <taxon>Bacillati</taxon>
        <taxon>Actinomycetota</taxon>
        <taxon>Actinomycetes</taxon>
        <taxon>Mycobacteriales</taxon>
        <taxon>Nocardiaceae</taxon>
        <taxon>Nocardia</taxon>
    </lineage>
</organism>
<keyword evidence="3" id="KW-0645">Protease</keyword>
<reference evidence="3 4" key="1">
    <citation type="journal article" date="2019" name="ACS Chem. Biol.">
        <title>Identification and Mobilization of a Cryptic Antibiotic Biosynthesis Gene Locus from a Human-Pathogenic Nocardia Isolate.</title>
        <authorList>
            <person name="Herisse M."/>
            <person name="Ishida K."/>
            <person name="Porter J.L."/>
            <person name="Howden B."/>
            <person name="Hertweck C."/>
            <person name="Stinear T.P."/>
            <person name="Pidot S.J."/>
        </authorList>
    </citation>
    <scope>NUCLEOTIDE SEQUENCE [LARGE SCALE GENOMIC DNA]</scope>
    <source>
        <strain evidence="3 4">AUSMDU00012717</strain>
    </source>
</reference>
<dbReference type="GO" id="GO:0006508">
    <property type="term" value="P:proteolysis"/>
    <property type="evidence" value="ECO:0007669"/>
    <property type="project" value="UniProtKB-KW"/>
</dbReference>
<evidence type="ECO:0000313" key="4">
    <source>
        <dbReference type="Proteomes" id="UP000503540"/>
    </source>
</evidence>
<accession>A0A6G9YAT4</accession>
<dbReference type="Pfam" id="PF02517">
    <property type="entry name" value="Rce1-like"/>
    <property type="match status" value="1"/>
</dbReference>
<dbReference type="GO" id="GO:0008237">
    <property type="term" value="F:metallopeptidase activity"/>
    <property type="evidence" value="ECO:0007669"/>
    <property type="project" value="UniProtKB-KW"/>
</dbReference>
<dbReference type="PANTHER" id="PTHR35797">
    <property type="entry name" value="PROTEASE-RELATED"/>
    <property type="match status" value="1"/>
</dbReference>
<name>A0A6G9YAT4_9NOCA</name>
<gene>
    <name evidence="3" type="ORF">F5544_12155</name>
</gene>
<keyword evidence="4" id="KW-1185">Reference proteome</keyword>
<dbReference type="EMBL" id="CP046172">
    <property type="protein sequence ID" value="QIS10322.1"/>
    <property type="molecule type" value="Genomic_DNA"/>
</dbReference>
<dbReference type="InterPro" id="IPR003675">
    <property type="entry name" value="Rce1/LyrA-like_dom"/>
</dbReference>
<evidence type="ECO:0000313" key="3">
    <source>
        <dbReference type="EMBL" id="QIS10322.1"/>
    </source>
</evidence>
<feature type="transmembrane region" description="Helical" evidence="1">
    <location>
        <begin position="112"/>
        <end position="132"/>
    </location>
</feature>
<keyword evidence="1" id="KW-1133">Transmembrane helix</keyword>
<evidence type="ECO:0000259" key="2">
    <source>
        <dbReference type="Pfam" id="PF02517"/>
    </source>
</evidence>
<keyword evidence="1" id="KW-0812">Transmembrane</keyword>
<proteinExistence type="predicted"/>
<feature type="domain" description="CAAX prenyl protease 2/Lysostaphin resistance protein A-like" evidence="2">
    <location>
        <begin position="122"/>
        <end position="221"/>
    </location>
</feature>
<keyword evidence="1" id="KW-0472">Membrane</keyword>